<dbReference type="AlphaFoldDB" id="A0AAC9D092"/>
<organism evidence="6 7">
    <name type="scientific">Flavobacterium anhuiense</name>
    <dbReference type="NCBI Taxonomy" id="459526"/>
    <lineage>
        <taxon>Bacteria</taxon>
        <taxon>Pseudomonadati</taxon>
        <taxon>Bacteroidota</taxon>
        <taxon>Flavobacteriia</taxon>
        <taxon>Flavobacteriales</taxon>
        <taxon>Flavobacteriaceae</taxon>
        <taxon>Flavobacterium</taxon>
    </lineage>
</organism>
<reference evidence="6 7" key="1">
    <citation type="submission" date="2016-08" db="EMBL/GenBank/DDBJ databases">
        <title>Complete genome sequence of Flavobacterium johnsoniae strain GSE09, a volatile-producing biocontrol agent isolated from cucumber (Cucumis sativus).</title>
        <authorList>
            <person name="Jeong J.-J."/>
            <person name="Oh J.Y."/>
            <person name="Jim Y.J."/>
            <person name="Sang M.K."/>
            <person name="Kim K.D."/>
        </authorList>
    </citation>
    <scope>NUCLEOTIDE SEQUENCE [LARGE SCALE GENOMIC DNA]</scope>
    <source>
        <strain evidence="6 7">GSE09</strain>
    </source>
</reference>
<feature type="repeat" description="TPR" evidence="3">
    <location>
        <begin position="120"/>
        <end position="153"/>
    </location>
</feature>
<dbReference type="GeneID" id="32308351"/>
<evidence type="ECO:0000256" key="5">
    <source>
        <dbReference type="SAM" id="Phobius"/>
    </source>
</evidence>
<dbReference type="Gene3D" id="3.30.565.10">
    <property type="entry name" value="Histidine kinase-like ATPase, C-terminal domain"/>
    <property type="match status" value="1"/>
</dbReference>
<gene>
    <name evidence="6" type="primary">ycf3</name>
    <name evidence="6" type="ORF">BB050_02473</name>
</gene>
<sequence length="579" mass="67940">MKISSFLKILLSTFFLLSIPTSCEKGKKVIVKKIDNTAEVRRLTIIGDNYFDNSDYKNAFPIYKKIIFLSDPVKDRIDLVDALIALSHIYQYQGNYILSEEMVVKILPHLKYMKKTRFAWQTYFIQGFNYFKTGNLERALFYYRKALRLNTSADRKWSILNSMGVVYMKQKRYKLAAYIFEIITTVGYSKTNSSRNRTMGYCVELNNLGICYYNLKNPKALDIYKKVLEIRLKMNDREDISTSYTVLSEYYLNSNPSLAKKYAQIGYKKASEINFYTDRKYCLSFLVQSAKGNELRKYTNLYINFMDSINTAKLKLKNEFSDIKYNFKRDKEENLELRAQKAEHQLEMQRQKNRSYISYVVISISLLSLMFIVFHLTKKRKRDTANEIFKNEMRISEKLQSELEKDIDKILSFSKNSNLEKEENKEQFLTHLNNIYSKTRNISRETSEILTDENFEIGLKEMVASYATSHLNIIINGLNTFSWSKIDRVKKITASRVIQEIFEQMKTLNNASLASITFKKNKKNIFITYTDNGTKFNGEQSILEKRLQNVENRIETIKGTINFDANSESGFKISIKFPI</sequence>
<feature type="coiled-coil region" evidence="4">
    <location>
        <begin position="325"/>
        <end position="354"/>
    </location>
</feature>
<dbReference type="InterPro" id="IPR036890">
    <property type="entry name" value="HATPase_C_sf"/>
</dbReference>
<keyword evidence="5" id="KW-1133">Transmembrane helix</keyword>
<keyword evidence="5" id="KW-0812">Transmembrane</keyword>
<dbReference type="EMBL" id="CP016907">
    <property type="protein sequence ID" value="AOC95581.1"/>
    <property type="molecule type" value="Genomic_DNA"/>
</dbReference>
<feature type="transmembrane region" description="Helical" evidence="5">
    <location>
        <begin position="356"/>
        <end position="376"/>
    </location>
</feature>
<name>A0AAC9D092_9FLAO</name>
<proteinExistence type="predicted"/>
<dbReference type="Proteomes" id="UP000093276">
    <property type="component" value="Chromosome"/>
</dbReference>
<dbReference type="SUPFAM" id="SSF48452">
    <property type="entry name" value="TPR-like"/>
    <property type="match status" value="2"/>
</dbReference>
<evidence type="ECO:0000313" key="7">
    <source>
        <dbReference type="Proteomes" id="UP000093276"/>
    </source>
</evidence>
<evidence type="ECO:0000313" key="6">
    <source>
        <dbReference type="EMBL" id="AOC95581.1"/>
    </source>
</evidence>
<dbReference type="InterPro" id="IPR019734">
    <property type="entry name" value="TPR_rpt"/>
</dbReference>
<keyword evidence="5" id="KW-0472">Membrane</keyword>
<protein>
    <submittedName>
        <fullName evidence="6">Photosystem I assembly protein Ycf3</fullName>
    </submittedName>
</protein>
<dbReference type="RefSeq" id="WP_066033741.1">
    <property type="nucleotide sequence ID" value="NZ_CP016907.1"/>
</dbReference>
<evidence type="ECO:0000256" key="4">
    <source>
        <dbReference type="SAM" id="Coils"/>
    </source>
</evidence>
<dbReference type="Gene3D" id="1.25.40.10">
    <property type="entry name" value="Tetratricopeptide repeat domain"/>
    <property type="match status" value="2"/>
</dbReference>
<keyword evidence="4" id="KW-0175">Coiled coil</keyword>
<keyword evidence="2 3" id="KW-0802">TPR repeat</keyword>
<dbReference type="SMART" id="SM00028">
    <property type="entry name" value="TPR"/>
    <property type="match status" value="4"/>
</dbReference>
<evidence type="ECO:0000256" key="2">
    <source>
        <dbReference type="ARBA" id="ARBA00022803"/>
    </source>
</evidence>
<evidence type="ECO:0000256" key="3">
    <source>
        <dbReference type="PROSITE-ProRule" id="PRU00339"/>
    </source>
</evidence>
<evidence type="ECO:0000256" key="1">
    <source>
        <dbReference type="ARBA" id="ARBA00022737"/>
    </source>
</evidence>
<dbReference type="InterPro" id="IPR011990">
    <property type="entry name" value="TPR-like_helical_dom_sf"/>
</dbReference>
<dbReference type="PROSITE" id="PS50005">
    <property type="entry name" value="TPR"/>
    <property type="match status" value="1"/>
</dbReference>
<dbReference type="InterPro" id="IPR013105">
    <property type="entry name" value="TPR_2"/>
</dbReference>
<dbReference type="Pfam" id="PF07719">
    <property type="entry name" value="TPR_2"/>
    <property type="match status" value="1"/>
</dbReference>
<accession>A0AAC9D092</accession>
<keyword evidence="1" id="KW-0677">Repeat</keyword>
<dbReference type="KEGG" id="fjg:BB050_02473"/>